<reference evidence="3 4" key="1">
    <citation type="submission" date="2017-09" db="EMBL/GenBank/DDBJ databases">
        <title>Whole genomes of Flavobacteriaceae.</title>
        <authorList>
            <person name="Stine C."/>
            <person name="Li C."/>
            <person name="Tadesse D."/>
        </authorList>
    </citation>
    <scope>NUCLEOTIDE SEQUENCE [LARGE SCALE GENOMIC DNA]</scope>
    <source>
        <strain evidence="3 4">ATCC 35036</strain>
    </source>
</reference>
<dbReference type="InterPro" id="IPR051319">
    <property type="entry name" value="Oligoribo/pAp-PDE_c-di-AMP_PDE"/>
</dbReference>
<dbReference type="RefSeq" id="WP_097554385.1">
    <property type="nucleotide sequence ID" value="NZ_PCMW01000057.1"/>
</dbReference>
<dbReference type="InterPro" id="IPR038763">
    <property type="entry name" value="DHH_sf"/>
</dbReference>
<gene>
    <name evidence="3" type="ORF">B0A77_10425</name>
</gene>
<dbReference type="Gene3D" id="3.10.310.30">
    <property type="match status" value="1"/>
</dbReference>
<proteinExistence type="predicted"/>
<dbReference type="OrthoDB" id="9803668at2"/>
<feature type="domain" description="DHHA1" evidence="2">
    <location>
        <begin position="245"/>
        <end position="328"/>
    </location>
</feature>
<sequence>MTNRFTALQQKLSIPQKISIIPHRNPDGDAMGSTLAMYHFLKKWGHDVYLIAPNRFPDFLAWMPGAEAVLIYEENKEFTSNILNTSDVIFTLDFNAFHRTGDMEQVLKTLQAVFVMIDHHQTPDDYAEFTFSDTSKGSTCEMVYDFIVGLNQKHFLDQIIATCIYTGILTDSGGFKFPKTTGRTHQIVAELIDLGADNTQIPVLLFDNNSYDRLQLLGRALQKMIVLPELKTAYFVLSHQDLKAFNYVKGDTEGIVNYGLSIKGIHFSAIFIEQQDESLIKISFRSQGSFDVNQFARQYFDGGGHINAAGGKSVLPLNETIQRFIAIIQNM</sequence>
<dbReference type="SUPFAM" id="SSF64182">
    <property type="entry name" value="DHH phosphoesterases"/>
    <property type="match status" value="1"/>
</dbReference>
<dbReference type="Pfam" id="PF02272">
    <property type="entry name" value="DHHA1"/>
    <property type="match status" value="1"/>
</dbReference>
<evidence type="ECO:0000259" key="2">
    <source>
        <dbReference type="Pfam" id="PF02272"/>
    </source>
</evidence>
<dbReference type="Proteomes" id="UP000220828">
    <property type="component" value="Unassembled WGS sequence"/>
</dbReference>
<organism evidence="3 4">
    <name type="scientific">Flavobacterium branchiophilum</name>
    <dbReference type="NCBI Taxonomy" id="55197"/>
    <lineage>
        <taxon>Bacteria</taxon>
        <taxon>Pseudomonadati</taxon>
        <taxon>Bacteroidota</taxon>
        <taxon>Flavobacteriia</taxon>
        <taxon>Flavobacteriales</taxon>
        <taxon>Flavobacteriaceae</taxon>
        <taxon>Flavobacterium</taxon>
    </lineage>
</organism>
<dbReference type="InterPro" id="IPR003156">
    <property type="entry name" value="DHHA1_dom"/>
</dbReference>
<dbReference type="GO" id="GO:0003676">
    <property type="term" value="F:nucleic acid binding"/>
    <property type="evidence" value="ECO:0007669"/>
    <property type="project" value="InterPro"/>
</dbReference>
<dbReference type="EMBL" id="PCMW01000057">
    <property type="protein sequence ID" value="PDS23659.1"/>
    <property type="molecule type" value="Genomic_DNA"/>
</dbReference>
<dbReference type="PANTHER" id="PTHR47618">
    <property type="entry name" value="BIFUNCTIONAL OLIGORIBONUCLEASE AND PAP PHOSPHATASE NRNA"/>
    <property type="match status" value="1"/>
</dbReference>
<dbReference type="Pfam" id="PF01368">
    <property type="entry name" value="DHH"/>
    <property type="match status" value="1"/>
</dbReference>
<evidence type="ECO:0000313" key="3">
    <source>
        <dbReference type="EMBL" id="PDS23659.1"/>
    </source>
</evidence>
<evidence type="ECO:0000313" key="4">
    <source>
        <dbReference type="Proteomes" id="UP000220828"/>
    </source>
</evidence>
<dbReference type="Gene3D" id="3.90.1640.10">
    <property type="entry name" value="inorganic pyrophosphatase (n-terminal core)"/>
    <property type="match status" value="1"/>
</dbReference>
<name>A0A2H3KAF3_9FLAO</name>
<protein>
    <submittedName>
        <fullName evidence="3">DHH family phosphoesterase</fullName>
    </submittedName>
</protein>
<dbReference type="PANTHER" id="PTHR47618:SF1">
    <property type="entry name" value="BIFUNCTIONAL OLIGORIBONUCLEASE AND PAP PHOSPHATASE NRNA"/>
    <property type="match status" value="1"/>
</dbReference>
<feature type="domain" description="DDH" evidence="1">
    <location>
        <begin position="17"/>
        <end position="168"/>
    </location>
</feature>
<evidence type="ECO:0000259" key="1">
    <source>
        <dbReference type="Pfam" id="PF01368"/>
    </source>
</evidence>
<comment type="caution">
    <text evidence="3">The sequence shown here is derived from an EMBL/GenBank/DDBJ whole genome shotgun (WGS) entry which is preliminary data.</text>
</comment>
<dbReference type="InterPro" id="IPR001667">
    <property type="entry name" value="DDH_dom"/>
</dbReference>
<dbReference type="AlphaFoldDB" id="A0A2H3KAF3"/>
<accession>A0A2H3KAF3</accession>